<feature type="signal peptide" evidence="2">
    <location>
        <begin position="1"/>
        <end position="19"/>
    </location>
</feature>
<proteinExistence type="predicted"/>
<dbReference type="KEGG" id="ftv:CH67_448"/>
<dbReference type="EMBL" id="JAAGKH010000047">
    <property type="protein sequence ID" value="NDR89255.1"/>
    <property type="molecule type" value="Genomic_DNA"/>
</dbReference>
<protein>
    <submittedName>
        <fullName evidence="4">Uncharacterized protein</fullName>
    </submittedName>
</protein>
<comment type="caution">
    <text evidence="4">The sequence shown here is derived from an EMBL/GenBank/DDBJ whole genome shotgun (WGS) entry which is preliminary data.</text>
</comment>
<dbReference type="HOGENOM" id="CLU_1924484_0_0_6"/>
<reference evidence="4" key="1">
    <citation type="submission" date="2019-08" db="EMBL/GenBank/DDBJ databases">
        <authorList>
            <person name="Busch A."/>
        </authorList>
    </citation>
    <scope>NUCLEOTIDE SEQUENCE</scope>
    <source>
        <strain evidence="4">15T0085</strain>
        <strain evidence="3">17T1429</strain>
    </source>
</reference>
<evidence type="ECO:0000313" key="4">
    <source>
        <dbReference type="EMBL" id="NDS68772.1"/>
    </source>
</evidence>
<accession>A0A0B3WJ15</accession>
<evidence type="ECO:0000256" key="1">
    <source>
        <dbReference type="SAM" id="MobiDB-lite"/>
    </source>
</evidence>
<name>A0A0B3WJ15_FRATU</name>
<dbReference type="OMA" id="CGFCFAN"/>
<evidence type="ECO:0000313" key="3">
    <source>
        <dbReference type="EMBL" id="NDR89255.1"/>
    </source>
</evidence>
<keyword evidence="2" id="KW-0732">Signal</keyword>
<dbReference type="RefSeq" id="WP_003014169.1">
    <property type="nucleotide sequence ID" value="NZ_CP009693.1"/>
</dbReference>
<dbReference type="KEGG" id="ftz:CH68_183"/>
<reference evidence="4" key="2">
    <citation type="submission" date="2020-02" db="EMBL/GenBank/DDBJ databases">
        <title>Using affinity propagation clustering for identifying bacterial clades and subclades with whole-genome sequences of Francisella tularensis.</title>
        <authorList>
            <person name="Homeier-Bachmann T."/>
            <person name="Abdel-Glil M.Y."/>
            <person name="Hackbart A."/>
            <person name="Hotzel H."/>
            <person name="Tomaso H."/>
        </authorList>
    </citation>
    <scope>NUCLEOTIDE SEQUENCE</scope>
    <source>
        <strain evidence="4">15T0085</strain>
        <strain evidence="3">17T1429</strain>
    </source>
</reference>
<feature type="compositionally biased region" description="Polar residues" evidence="1">
    <location>
        <begin position="29"/>
        <end position="44"/>
    </location>
</feature>
<dbReference type="AlphaFoldDB" id="A0A0B3WJ15"/>
<gene>
    <name evidence="4" type="ORF">FWI86_07065</name>
    <name evidence="3" type="ORF">FWJ04_06415</name>
</gene>
<organism evidence="4">
    <name type="scientific">Francisella tularensis subsp. holarctica</name>
    <dbReference type="NCBI Taxonomy" id="119857"/>
    <lineage>
        <taxon>Bacteria</taxon>
        <taxon>Pseudomonadati</taxon>
        <taxon>Pseudomonadota</taxon>
        <taxon>Gammaproteobacteria</taxon>
        <taxon>Thiotrichales</taxon>
        <taxon>Francisellaceae</taxon>
        <taxon>Francisella</taxon>
    </lineage>
</organism>
<feature type="region of interest" description="Disordered" evidence="1">
    <location>
        <begin position="29"/>
        <end position="77"/>
    </location>
</feature>
<dbReference type="EMBL" id="JAAGJP010000048">
    <property type="protein sequence ID" value="NDS68772.1"/>
    <property type="molecule type" value="Genomic_DNA"/>
</dbReference>
<sequence>MKKISMLLICGLCFATGFGDEITTNNLSTQSNSGSSLATSTATVKTKMPKPSDHATPMAMNATPTPLGKDIREGNIPTIDQPKQHQQLVGSDPSTWTPAYLQVKKFKKCLSTENYRGWQGYCFPAEQPKECPDESWDELSKMNLIPCTNISK</sequence>
<dbReference type="KEGG" id="ftc:DA46_546"/>
<feature type="chain" id="PRO_5010412769" evidence="2">
    <location>
        <begin position="20"/>
        <end position="152"/>
    </location>
</feature>
<evidence type="ECO:0000256" key="2">
    <source>
        <dbReference type="SAM" id="SignalP"/>
    </source>
</evidence>